<reference evidence="2 3" key="1">
    <citation type="submission" date="2015-02" db="EMBL/GenBank/DDBJ databases">
        <authorList>
            <person name="Slaby B."/>
            <person name="Hentschel U."/>
        </authorList>
    </citation>
    <scope>NUCLEOTIDE SEQUENCE [LARGE SCALE GENOMIC DNA]</scope>
    <source>
        <strain evidence="2">15L</strain>
    </source>
</reference>
<proteinExistence type="predicted"/>
<reference evidence="2 3" key="2">
    <citation type="submission" date="2015-05" db="EMBL/GenBank/DDBJ databases">
        <title>Lifestyle Evolution in Cyanobacterial Symbionts of Sponges.</title>
        <authorList>
            <person name="Burgsdorf I."/>
            <person name="Slaby B.M."/>
            <person name="Handley K.M."/>
            <person name="Haber M."/>
            <person name="Blom J."/>
            <person name="Marshall C.W."/>
            <person name="Gilbert J.A."/>
            <person name="Hentschel U."/>
            <person name="Steindler L."/>
        </authorList>
    </citation>
    <scope>NUCLEOTIDE SEQUENCE [LARGE SCALE GENOMIC DNA]</scope>
    <source>
        <strain evidence="2">15L</strain>
    </source>
</reference>
<organism evidence="2 3">
    <name type="scientific">Candidatus Synechococcus spongiarum 15L</name>
    <dbReference type="NCBI Taxonomy" id="1608419"/>
    <lineage>
        <taxon>Bacteria</taxon>
        <taxon>Bacillati</taxon>
        <taxon>Cyanobacteriota</taxon>
        <taxon>Cyanophyceae</taxon>
        <taxon>Synechococcales</taxon>
        <taxon>Synechococcaceae</taxon>
        <taxon>Synechococcus</taxon>
    </lineage>
</organism>
<keyword evidence="2" id="KW-0547">Nucleotide-binding</keyword>
<dbReference type="AlphaFoldDB" id="A0A0G8AQV9"/>
<dbReference type="PANTHER" id="PTHR43581:SF2">
    <property type="entry name" value="EXCINUCLEASE ATPASE SUBUNIT"/>
    <property type="match status" value="1"/>
</dbReference>
<protein>
    <submittedName>
        <fullName evidence="2">ATP-binding protein</fullName>
    </submittedName>
</protein>
<evidence type="ECO:0000313" key="2">
    <source>
        <dbReference type="EMBL" id="KKZ09961.1"/>
    </source>
</evidence>
<feature type="domain" description="ATPase AAA-type core" evidence="1">
    <location>
        <begin position="24"/>
        <end position="291"/>
    </location>
</feature>
<dbReference type="GO" id="GO:0016887">
    <property type="term" value="F:ATP hydrolysis activity"/>
    <property type="evidence" value="ECO:0007669"/>
    <property type="project" value="InterPro"/>
</dbReference>
<dbReference type="InterPro" id="IPR051396">
    <property type="entry name" value="Bact_Antivir_Def_Nuclease"/>
</dbReference>
<accession>A0A0G8AQV9</accession>
<evidence type="ECO:0000259" key="1">
    <source>
        <dbReference type="Pfam" id="PF13304"/>
    </source>
</evidence>
<dbReference type="GO" id="GO:0005524">
    <property type="term" value="F:ATP binding"/>
    <property type="evidence" value="ECO:0007669"/>
    <property type="project" value="UniProtKB-KW"/>
</dbReference>
<dbReference type="CDD" id="cd00267">
    <property type="entry name" value="ABC_ATPase"/>
    <property type="match status" value="1"/>
</dbReference>
<dbReference type="Pfam" id="PF13304">
    <property type="entry name" value="AAA_21"/>
    <property type="match status" value="1"/>
</dbReference>
<dbReference type="Proteomes" id="UP000035037">
    <property type="component" value="Unassembled WGS sequence"/>
</dbReference>
<keyword evidence="2" id="KW-0067">ATP-binding</keyword>
<dbReference type="PANTHER" id="PTHR43581">
    <property type="entry name" value="ATP/GTP PHOSPHATASE"/>
    <property type="match status" value="1"/>
</dbReference>
<dbReference type="InterPro" id="IPR027417">
    <property type="entry name" value="P-loop_NTPase"/>
</dbReference>
<dbReference type="InterPro" id="IPR003959">
    <property type="entry name" value="ATPase_AAA_core"/>
</dbReference>
<dbReference type="PATRIC" id="fig|1608419.3.peg.1441"/>
<dbReference type="SUPFAM" id="SSF52540">
    <property type="entry name" value="P-loop containing nucleoside triphosphate hydrolases"/>
    <property type="match status" value="1"/>
</dbReference>
<comment type="caution">
    <text evidence="2">The sequence shown here is derived from an EMBL/GenBank/DDBJ whole genome shotgun (WGS) entry which is preliminary data.</text>
</comment>
<dbReference type="Gene3D" id="3.40.50.300">
    <property type="entry name" value="P-loop containing nucleotide triphosphate hydrolases"/>
    <property type="match status" value="2"/>
</dbReference>
<gene>
    <name evidence="2" type="ORF">TQ37_10495</name>
</gene>
<dbReference type="EMBL" id="JYFQ01000226">
    <property type="protein sequence ID" value="KKZ09961.1"/>
    <property type="molecule type" value="Genomic_DNA"/>
</dbReference>
<evidence type="ECO:0000313" key="3">
    <source>
        <dbReference type="Proteomes" id="UP000035037"/>
    </source>
</evidence>
<name>A0A0G8AQV9_9SYNE</name>
<sequence>MLKSLKIRNFTAFKAADLTFASGLNVIVGANGTGKTHILKLLYATMAMSTEKGKSPTRPTKPTRTFLQKWIAEKIVGVFRPEDRLGRLVHRQRGYNTCEVKVNFRPPKECMAFRFPSSAKSEVVVTSVPSQWQDKPPVFLPTRELLTLYPGFVELYETRYLEFDETWRDTCLLLGAPAFRGPREGTIARLMEPLEEQLGGRVVLDANGRFYLRSNSGGKMEMPLVAEGWRKLAMLVRLISTGSLLDKGCLFWDEPEANLNPSLVREIARAILGVCGSGVQVFIATHSLFLLRELEILLNREFATLKRKYFALRPGDGGVDVSQADDIGDVEPLLLLDEDLEQSDRFVDQFMSREESGA</sequence>